<keyword evidence="3" id="KW-1185">Reference proteome</keyword>
<reference evidence="2 3" key="1">
    <citation type="submission" date="2017-08" db="EMBL/GenBank/DDBJ databases">
        <title>The Vibrio qinghaiensis sp.-Q67 is a luminous bacteria isolated firstly from Qinghai lake, Qinghai province, China, which has been proved to be very sensitive to detect environmental and food pollutants. Therefore, complete genome analysis of V. qinghaiensis sp.-Q67 highlights the potential application of this strain on detection of hazards in the contaminated environments.</title>
        <authorList>
            <person name="Gong L."/>
        </authorList>
    </citation>
    <scope>NUCLEOTIDE SEQUENCE [LARGE SCALE GENOMIC DNA]</scope>
    <source>
        <strain evidence="2 3">Q67</strain>
    </source>
</reference>
<dbReference type="KEGG" id="vqi:CCZ37_15790"/>
<dbReference type="RefSeq" id="WP_094501463.1">
    <property type="nucleotide sequence ID" value="NZ_CAWNHI010000002.1"/>
</dbReference>
<protein>
    <recommendedName>
        <fullName evidence="1">Aspartyl/asparaginy/proline hydroxylase domain-containing protein</fullName>
    </recommendedName>
</protein>
<dbReference type="InterPro" id="IPR007803">
    <property type="entry name" value="Asp/Arg/Pro-Hydrxlase"/>
</dbReference>
<evidence type="ECO:0000313" key="3">
    <source>
        <dbReference type="Proteomes" id="UP000215148"/>
    </source>
</evidence>
<feature type="domain" description="Aspartyl/asparaginy/proline hydroxylase" evidence="1">
    <location>
        <begin position="30"/>
        <end position="172"/>
    </location>
</feature>
<evidence type="ECO:0000259" key="1">
    <source>
        <dbReference type="Pfam" id="PF05118"/>
    </source>
</evidence>
<dbReference type="InterPro" id="IPR027443">
    <property type="entry name" value="IPNS-like_sf"/>
</dbReference>
<gene>
    <name evidence="2" type="ORF">CCZ37_15790</name>
</gene>
<accession>A0A223N288</accession>
<dbReference type="Gene3D" id="2.60.120.330">
    <property type="entry name" value="B-lactam Antibiotic, Isopenicillin N Synthase, Chain"/>
    <property type="match status" value="1"/>
</dbReference>
<name>A0A223N288_9VIBR</name>
<evidence type="ECO:0000313" key="2">
    <source>
        <dbReference type="EMBL" id="ASU24022.1"/>
    </source>
</evidence>
<dbReference type="AlphaFoldDB" id="A0A223N288"/>
<sequence>MSSRKLYNIHLDQYLSQRDLEFIQSLSFDIAYQEYAFGVWETLSIWNKEGTDGNAISKEYHGAAKKNTIGEKLTNINKLIEDNFDCSLIKSVRLLRSCKGGMILPHKDYLEFEKGFTRIHVVLDIDETCLNSENGIVYQMKAGEVWFLDGNMLHSATSVSQKGKLNLMIDFEPNIPLGDLFTRGGVLDIPLHQEPVVRDLALEDSIINAFLTLNKHSGSHQVKEIMAMLNHMCFKGKLPHTAFYDVLDSVFVHEVNEDNRQEYLAIKDVMIKSGHHE</sequence>
<proteinExistence type="predicted"/>
<dbReference type="Pfam" id="PF05118">
    <property type="entry name" value="Asp_Arg_Hydrox"/>
    <property type="match status" value="1"/>
</dbReference>
<dbReference type="Proteomes" id="UP000215148">
    <property type="component" value="Chromosome 2"/>
</dbReference>
<dbReference type="EMBL" id="CP022742">
    <property type="protein sequence ID" value="ASU24022.1"/>
    <property type="molecule type" value="Genomic_DNA"/>
</dbReference>
<organism evidence="2 3">
    <name type="scientific">Vibrio qinghaiensis</name>
    <dbReference type="NCBI Taxonomy" id="2025808"/>
    <lineage>
        <taxon>Bacteria</taxon>
        <taxon>Pseudomonadati</taxon>
        <taxon>Pseudomonadota</taxon>
        <taxon>Gammaproteobacteria</taxon>
        <taxon>Vibrionales</taxon>
        <taxon>Vibrionaceae</taxon>
        <taxon>Vibrio</taxon>
    </lineage>
</organism>
<dbReference type="SUPFAM" id="SSF51197">
    <property type="entry name" value="Clavaminate synthase-like"/>
    <property type="match status" value="1"/>
</dbReference>